<evidence type="ECO:0000313" key="4">
    <source>
        <dbReference type="Proteomes" id="UP000807306"/>
    </source>
</evidence>
<sequence>MPPAPELPCPFRNCGRKFYNSSGRTQHVNVVHRELTPPPNVDERGEEHAFVYHRHPVLTGKPCDDHGNNLPQYSPPVPEAPKTAPGSWHPLEDRIAFDFAYHEFVVQKGSEGSTNQALDIWAAAVRKHGGEIPWENSKAMYALLDEIQHGSCSWNSLKMRWNGPLPENPPKWMTETYELCLRDSRKLLHQQLRTPDFKGKTRYVAFRQFDEQGNRVWSDLMSSDWAWKQANQIAADHPNDAPGATFIPIVAGSDKTTVSVATGHQMFHPVYMGPGSITNTARRAHGNGMLPVGFLPIPKVTSHEQKDPEFAKFARQLYHTCLALIFEPLKPGMTEPEIVRCPDGHLRRVFYGLGPYIADYPEQVYLAGIVQGWCPKCDANPKALDAKGALRRSHQKTDILMEFFDTGVLWSDFGVRCDYKPFTYHFPRADIHELLSPDLLHQVIKGTFKDHIVTWVYEYLVATEGEAAAKAKQADIDRRISVVPIYPGLRRFPEGRNFEQWTGNDSKALMKVYLACIVGYVPARMVQCLSAFLDFCYIARQNSLSTADLAKLEDALQRFHELRDVFIDAGVRDSISLPRQHSLVHYARSIRLFGSPNGLCSSITESKHIVAVKKPWRCSSRYHALCQMLRRILREEKLDAARQEFTKQGMMQFSTSVYTEMVQNGWVPEPLEDEDEEELLRDEDDLGPSVGPKVLSSIKLAKTTEPGYPTGLYDLATYIDSLATFPPAFRRFLWSINNPESERPTHTIPIDECPSFSGKIYVYHSAIAHYYAPSDLCGAGGMYHERIRSTPCWQKSFPRRDTVLVEVDEDLLGMRGMVVGRVFLFFSFKFQGQKYSCAFVHWLELHGQDPDSETGLWIVKPEFLGNQPSMAVVEVDCIARGAHLLPIFGNTPIPATLHFSQSLDVFRAFFVNRHIDHHAHQFIY</sequence>
<organism evidence="3 4">
    <name type="scientific">Crepidotus variabilis</name>
    <dbReference type="NCBI Taxonomy" id="179855"/>
    <lineage>
        <taxon>Eukaryota</taxon>
        <taxon>Fungi</taxon>
        <taxon>Dikarya</taxon>
        <taxon>Basidiomycota</taxon>
        <taxon>Agaricomycotina</taxon>
        <taxon>Agaricomycetes</taxon>
        <taxon>Agaricomycetidae</taxon>
        <taxon>Agaricales</taxon>
        <taxon>Agaricineae</taxon>
        <taxon>Crepidotaceae</taxon>
        <taxon>Crepidotus</taxon>
    </lineage>
</organism>
<evidence type="ECO:0000259" key="2">
    <source>
        <dbReference type="PROSITE" id="PS50157"/>
    </source>
</evidence>
<gene>
    <name evidence="3" type="ORF">CPB83DRAFT_899922</name>
</gene>
<dbReference type="EMBL" id="MU157960">
    <property type="protein sequence ID" value="KAF9522125.1"/>
    <property type="molecule type" value="Genomic_DNA"/>
</dbReference>
<dbReference type="Pfam" id="PF18759">
    <property type="entry name" value="Plavaka"/>
    <property type="match status" value="1"/>
</dbReference>
<dbReference type="PROSITE" id="PS00028">
    <property type="entry name" value="ZINC_FINGER_C2H2_1"/>
    <property type="match status" value="1"/>
</dbReference>
<keyword evidence="1" id="KW-0862">Zinc</keyword>
<dbReference type="GO" id="GO:0008270">
    <property type="term" value="F:zinc ion binding"/>
    <property type="evidence" value="ECO:0007669"/>
    <property type="project" value="UniProtKB-KW"/>
</dbReference>
<evidence type="ECO:0000256" key="1">
    <source>
        <dbReference type="PROSITE-ProRule" id="PRU00042"/>
    </source>
</evidence>
<accession>A0A9P6JIJ3</accession>
<name>A0A9P6JIJ3_9AGAR</name>
<dbReference type="AlphaFoldDB" id="A0A9P6JIJ3"/>
<dbReference type="InterPro" id="IPR041078">
    <property type="entry name" value="Plavaka"/>
</dbReference>
<evidence type="ECO:0000313" key="3">
    <source>
        <dbReference type="EMBL" id="KAF9522125.1"/>
    </source>
</evidence>
<reference evidence="3" key="1">
    <citation type="submission" date="2020-11" db="EMBL/GenBank/DDBJ databases">
        <authorList>
            <consortium name="DOE Joint Genome Institute"/>
            <person name="Ahrendt S."/>
            <person name="Riley R."/>
            <person name="Andreopoulos W."/>
            <person name="Labutti K."/>
            <person name="Pangilinan J."/>
            <person name="Ruiz-Duenas F.J."/>
            <person name="Barrasa J.M."/>
            <person name="Sanchez-Garcia M."/>
            <person name="Camarero S."/>
            <person name="Miyauchi S."/>
            <person name="Serrano A."/>
            <person name="Linde D."/>
            <person name="Babiker R."/>
            <person name="Drula E."/>
            <person name="Ayuso-Fernandez I."/>
            <person name="Pacheco R."/>
            <person name="Padilla G."/>
            <person name="Ferreira P."/>
            <person name="Barriuso J."/>
            <person name="Kellner H."/>
            <person name="Castanera R."/>
            <person name="Alfaro M."/>
            <person name="Ramirez L."/>
            <person name="Pisabarro A.G."/>
            <person name="Kuo A."/>
            <person name="Tritt A."/>
            <person name="Lipzen A."/>
            <person name="He G."/>
            <person name="Yan M."/>
            <person name="Ng V."/>
            <person name="Cullen D."/>
            <person name="Martin F."/>
            <person name="Rosso M.-N."/>
            <person name="Henrissat B."/>
            <person name="Hibbett D."/>
            <person name="Martinez A.T."/>
            <person name="Grigoriev I.V."/>
        </authorList>
    </citation>
    <scope>NUCLEOTIDE SEQUENCE</scope>
    <source>
        <strain evidence="3">CBS 506.95</strain>
    </source>
</reference>
<dbReference type="PROSITE" id="PS50157">
    <property type="entry name" value="ZINC_FINGER_C2H2_2"/>
    <property type="match status" value="1"/>
</dbReference>
<protein>
    <recommendedName>
        <fullName evidence="2">C2H2-type domain-containing protein</fullName>
    </recommendedName>
</protein>
<keyword evidence="4" id="KW-1185">Reference proteome</keyword>
<comment type="caution">
    <text evidence="3">The sequence shown here is derived from an EMBL/GenBank/DDBJ whole genome shotgun (WGS) entry which is preliminary data.</text>
</comment>
<dbReference type="OrthoDB" id="3199698at2759"/>
<dbReference type="Proteomes" id="UP000807306">
    <property type="component" value="Unassembled WGS sequence"/>
</dbReference>
<proteinExistence type="predicted"/>
<feature type="domain" description="C2H2-type" evidence="2">
    <location>
        <begin position="7"/>
        <end position="37"/>
    </location>
</feature>
<keyword evidence="1" id="KW-0863">Zinc-finger</keyword>
<keyword evidence="1" id="KW-0479">Metal-binding</keyword>
<dbReference type="InterPro" id="IPR013087">
    <property type="entry name" value="Znf_C2H2_type"/>
</dbReference>